<feature type="binding site" evidence="9">
    <location>
        <position position="12"/>
    </location>
    <ligand>
        <name>Mg(2+)</name>
        <dbReference type="ChEBI" id="CHEBI:18420"/>
        <note>catalytic</note>
    </ligand>
</feature>
<dbReference type="Proteomes" id="UP001336314">
    <property type="component" value="Unassembled WGS sequence"/>
</dbReference>
<keyword evidence="8 9" id="KW-0051">Antiviral defense</keyword>
<comment type="caution">
    <text evidence="10">The sequence shown here is derived from an EMBL/GenBank/DDBJ whole genome shotgun (WGS) entry which is preliminary data.</text>
</comment>
<evidence type="ECO:0000256" key="1">
    <source>
        <dbReference type="ARBA" id="ARBA00001946"/>
    </source>
</evidence>
<keyword evidence="11" id="KW-1185">Reference proteome</keyword>
<evidence type="ECO:0000313" key="10">
    <source>
        <dbReference type="EMBL" id="MEE2003033.1"/>
    </source>
</evidence>
<dbReference type="SUPFAM" id="SSF143430">
    <property type="entry name" value="TTP0101/SSO1404-like"/>
    <property type="match status" value="1"/>
</dbReference>
<keyword evidence="7 9" id="KW-0460">Magnesium</keyword>
<evidence type="ECO:0000256" key="2">
    <source>
        <dbReference type="ARBA" id="ARBA00009959"/>
    </source>
</evidence>
<dbReference type="RefSeq" id="WP_330130081.1">
    <property type="nucleotide sequence ID" value="NZ_JAUHLI010000020.1"/>
</dbReference>
<comment type="subunit">
    <text evidence="9">Homodimer, forms a heterotetramer with a Cas1 homodimer.</text>
</comment>
<evidence type="ECO:0000256" key="8">
    <source>
        <dbReference type="ARBA" id="ARBA00023118"/>
    </source>
</evidence>
<proteinExistence type="inferred from homology"/>
<evidence type="ECO:0000256" key="7">
    <source>
        <dbReference type="ARBA" id="ARBA00022842"/>
    </source>
</evidence>
<comment type="cofactor">
    <cofactor evidence="1 9">
        <name>Mg(2+)</name>
        <dbReference type="ChEBI" id="CHEBI:18420"/>
    </cofactor>
</comment>
<evidence type="ECO:0000256" key="5">
    <source>
        <dbReference type="ARBA" id="ARBA00022759"/>
    </source>
</evidence>
<comment type="function">
    <text evidence="9">CRISPR (clustered regularly interspaced short palindromic repeat), is an adaptive immune system that provides protection against mobile genetic elements (viruses, transposable elements and conjugative plasmids). CRISPR clusters contain sequences complementary to antecedent mobile elements and target invading nucleic acids. CRISPR clusters are transcribed and processed into CRISPR RNA (crRNA). Functions as a ssRNA-specific endoribonuclease. Involved in the integration of spacer DNA into the CRISPR cassette.</text>
</comment>
<reference evidence="10 11" key="1">
    <citation type="submission" date="2023-07" db="EMBL/GenBank/DDBJ databases">
        <title>Alkalimonas sp., MEB108 novel, alkaliphilic bacterium isolated from Lonar Lake, India.</title>
        <authorList>
            <person name="Joshi A."/>
            <person name="Thite S."/>
        </authorList>
    </citation>
    <scope>NUCLEOTIDE SEQUENCE [LARGE SCALE GENOMIC DNA]</scope>
    <source>
        <strain evidence="10 11">MEB108</strain>
    </source>
</reference>
<dbReference type="EC" id="3.1.-.-" evidence="9"/>
<protein>
    <recommendedName>
        <fullName evidence="9">CRISPR-associated endoribonuclease Cas2</fullName>
        <ecNumber evidence="9">3.1.-.-</ecNumber>
    </recommendedName>
</protein>
<comment type="similarity">
    <text evidence="2 9">Belongs to the CRISPR-associated endoribonuclease Cas2 protein family.</text>
</comment>
<dbReference type="InterPro" id="IPR021127">
    <property type="entry name" value="CRISPR_associated_Cas2"/>
</dbReference>
<evidence type="ECO:0000256" key="4">
    <source>
        <dbReference type="ARBA" id="ARBA00022723"/>
    </source>
</evidence>
<evidence type="ECO:0000256" key="3">
    <source>
        <dbReference type="ARBA" id="ARBA00022722"/>
    </source>
</evidence>
<dbReference type="Gene3D" id="3.30.70.240">
    <property type="match status" value="1"/>
</dbReference>
<dbReference type="Pfam" id="PF09827">
    <property type="entry name" value="CRISPR_Cas2"/>
    <property type="match status" value="1"/>
</dbReference>
<keyword evidence="6 9" id="KW-0378">Hydrolase</keyword>
<evidence type="ECO:0000256" key="9">
    <source>
        <dbReference type="HAMAP-Rule" id="MF_01471"/>
    </source>
</evidence>
<name>A0ABU7J9U4_9GAMM</name>
<accession>A0ABU7J9U4</accession>
<dbReference type="InterPro" id="IPR019199">
    <property type="entry name" value="Virulence_VapD/CRISPR_Cas2"/>
</dbReference>
<keyword evidence="4 9" id="KW-0479">Metal-binding</keyword>
<dbReference type="EMBL" id="JAUHLI010000020">
    <property type="protein sequence ID" value="MEE2003033.1"/>
    <property type="molecule type" value="Genomic_DNA"/>
</dbReference>
<sequence length="93" mass="10570">MARLRQYVMGYDIGCNRRRRRALRILRPCADLYQDSVFDCRLTADEADAIQQSLTEHLDEQDALFCIALPEATQSWQLGTGLEPLTAGLLVIE</sequence>
<keyword evidence="5 9" id="KW-0255">Endonuclease</keyword>
<evidence type="ECO:0000256" key="6">
    <source>
        <dbReference type="ARBA" id="ARBA00022801"/>
    </source>
</evidence>
<evidence type="ECO:0000313" key="11">
    <source>
        <dbReference type="Proteomes" id="UP001336314"/>
    </source>
</evidence>
<organism evidence="10 11">
    <name type="scientific">Alkalimonas cellulosilytica</name>
    <dbReference type="NCBI Taxonomy" id="3058395"/>
    <lineage>
        <taxon>Bacteria</taxon>
        <taxon>Pseudomonadati</taxon>
        <taxon>Pseudomonadota</taxon>
        <taxon>Gammaproteobacteria</taxon>
        <taxon>Alkalimonas</taxon>
    </lineage>
</organism>
<keyword evidence="3 9" id="KW-0540">Nuclease</keyword>
<dbReference type="HAMAP" id="MF_01471">
    <property type="entry name" value="Cas2"/>
    <property type="match status" value="1"/>
</dbReference>
<gene>
    <name evidence="9" type="primary">cas2</name>
    <name evidence="10" type="ORF">QWY20_16360</name>
</gene>